<gene>
    <name evidence="1" type="primary">trhO</name>
    <name evidence="4" type="ORF">EQG66_13640</name>
</gene>
<dbReference type="NCBIfam" id="NF001136">
    <property type="entry name" value="PRK00142.1-4"/>
    <property type="match status" value="1"/>
</dbReference>
<proteinExistence type="inferred from homology"/>
<evidence type="ECO:0000256" key="1">
    <source>
        <dbReference type="HAMAP-Rule" id="MF_00469"/>
    </source>
</evidence>
<evidence type="ECO:0000313" key="4">
    <source>
        <dbReference type="EMBL" id="RXR25937.1"/>
    </source>
</evidence>
<dbReference type="Gene3D" id="3.40.250.10">
    <property type="entry name" value="Rhodanese-like domain"/>
    <property type="match status" value="1"/>
</dbReference>
<comment type="function">
    <text evidence="1">Catalyzes oxygen-dependent 5-hydroxyuridine (ho5U) modification at position 34 in tRNAs.</text>
</comment>
<keyword evidence="1" id="KW-0819">tRNA processing</keyword>
<dbReference type="SMART" id="SM00450">
    <property type="entry name" value="RHOD"/>
    <property type="match status" value="1"/>
</dbReference>
<dbReference type="Pfam" id="PF00581">
    <property type="entry name" value="Rhodanese"/>
    <property type="match status" value="1"/>
</dbReference>
<dbReference type="GO" id="GO:0016705">
    <property type="term" value="F:oxidoreductase activity, acting on paired donors, with incorporation or reduction of molecular oxygen"/>
    <property type="evidence" value="ECO:0007669"/>
    <property type="project" value="UniProtKB-UniRule"/>
</dbReference>
<comment type="similarity">
    <text evidence="1">Belongs to the TrhO family.</text>
</comment>
<dbReference type="Proteomes" id="UP000290958">
    <property type="component" value="Unassembled WGS sequence"/>
</dbReference>
<dbReference type="RefSeq" id="WP_129405103.1">
    <property type="nucleotide sequence ID" value="NZ_SBKP01000018.1"/>
</dbReference>
<keyword evidence="1" id="KW-0560">Oxidoreductase</keyword>
<dbReference type="SUPFAM" id="SSF52821">
    <property type="entry name" value="Rhodanese/Cell cycle control phosphatase"/>
    <property type="match status" value="1"/>
</dbReference>
<dbReference type="GO" id="GO:0006400">
    <property type="term" value="P:tRNA modification"/>
    <property type="evidence" value="ECO:0007669"/>
    <property type="project" value="UniProtKB-UniRule"/>
</dbReference>
<sequence length="292" mass="32076">MTATDERGNPVTTPIRIAALYRFAHFDDPPAIRAVITGWCAELGMRGTLLLAREGINGTISGTEAAVEALVARLRTLPGCAGLEVKYAWAQAHPFGKMKVKVKREIVTMNAGELDPAHNAGLYVEPQDWNALIADPETILIDTRNDYEVSVGTFAGAIDPKIRTFSEFPGWFAREKKRWAEEGRAAPKVAMFCTGGIRCEKSTALAREMGVEEVYHLKGGILKYLEEIPENQSLWQGNCFVFDERVSVKHGLAASGDTMCEECGWPFGAEDDHDCAGNEGKKKPPRRAAESF</sequence>
<feature type="region of interest" description="Disordered" evidence="2">
    <location>
        <begin position="270"/>
        <end position="292"/>
    </location>
</feature>
<dbReference type="EMBL" id="SBKP01000018">
    <property type="protein sequence ID" value="RXR25937.1"/>
    <property type="molecule type" value="Genomic_DNA"/>
</dbReference>
<accession>A0A4Q1KDC4</accession>
<dbReference type="InterPro" id="IPR020936">
    <property type="entry name" value="TrhO"/>
</dbReference>
<dbReference type="OrthoDB" id="9778326at2"/>
<feature type="domain" description="Rhodanese" evidence="3">
    <location>
        <begin position="134"/>
        <end position="233"/>
    </location>
</feature>
<comment type="catalytic activity">
    <reaction evidence="1">
        <text>uridine(34) in tRNA + AH2 + O2 = 5-hydroxyuridine(34) in tRNA + A + H2O</text>
        <dbReference type="Rhea" id="RHEA:64224"/>
        <dbReference type="Rhea" id="RHEA-COMP:11727"/>
        <dbReference type="Rhea" id="RHEA-COMP:13381"/>
        <dbReference type="ChEBI" id="CHEBI:13193"/>
        <dbReference type="ChEBI" id="CHEBI:15377"/>
        <dbReference type="ChEBI" id="CHEBI:15379"/>
        <dbReference type="ChEBI" id="CHEBI:17499"/>
        <dbReference type="ChEBI" id="CHEBI:65315"/>
        <dbReference type="ChEBI" id="CHEBI:136877"/>
    </reaction>
</comment>
<organism evidence="4 5">
    <name type="scientific">Sphingobium fluviale</name>
    <dbReference type="NCBI Taxonomy" id="2506423"/>
    <lineage>
        <taxon>Bacteria</taxon>
        <taxon>Pseudomonadati</taxon>
        <taxon>Pseudomonadota</taxon>
        <taxon>Alphaproteobacteria</taxon>
        <taxon>Sphingomonadales</taxon>
        <taxon>Sphingomonadaceae</taxon>
        <taxon>Sphingobium</taxon>
    </lineage>
</organism>
<keyword evidence="4" id="KW-0808">Transferase</keyword>
<keyword evidence="5" id="KW-1185">Reference proteome</keyword>
<dbReference type="PROSITE" id="PS50206">
    <property type="entry name" value="RHODANESE_3"/>
    <property type="match status" value="1"/>
</dbReference>
<feature type="compositionally biased region" description="Basic and acidic residues" evidence="2">
    <location>
        <begin position="274"/>
        <end position="292"/>
    </location>
</feature>
<comment type="caution">
    <text evidence="4">The sequence shown here is derived from an EMBL/GenBank/DDBJ whole genome shotgun (WGS) entry which is preliminary data.</text>
</comment>
<dbReference type="InterPro" id="IPR040503">
    <property type="entry name" value="TRHO_N"/>
</dbReference>
<evidence type="ECO:0000256" key="2">
    <source>
        <dbReference type="SAM" id="MobiDB-lite"/>
    </source>
</evidence>
<dbReference type="CDD" id="cd01518">
    <property type="entry name" value="RHOD_YceA"/>
    <property type="match status" value="1"/>
</dbReference>
<dbReference type="EC" id="1.14.-.-" evidence="1"/>
<dbReference type="HAMAP" id="MF_00469">
    <property type="entry name" value="TrhO"/>
    <property type="match status" value="1"/>
</dbReference>
<evidence type="ECO:0000313" key="5">
    <source>
        <dbReference type="Proteomes" id="UP000290958"/>
    </source>
</evidence>
<protein>
    <recommendedName>
        <fullName evidence="1">tRNA uridine(34) hydroxylase</fullName>
        <ecNumber evidence="1">1.14.-.-</ecNumber>
    </recommendedName>
    <alternativeName>
        <fullName evidence="1">tRNA hydroxylation protein O</fullName>
    </alternativeName>
</protein>
<dbReference type="Pfam" id="PF17773">
    <property type="entry name" value="UPF0176_N"/>
    <property type="match status" value="1"/>
</dbReference>
<reference evidence="5" key="1">
    <citation type="submission" date="2019-01" db="EMBL/GenBank/DDBJ databases">
        <title>Cytophagaceae bacterium strain CAR-16.</title>
        <authorList>
            <person name="Chen W.-M."/>
        </authorList>
    </citation>
    <scope>NUCLEOTIDE SEQUENCE [LARGE SCALE GENOMIC DNA]</scope>
    <source>
        <strain evidence="5">CHR27</strain>
    </source>
</reference>
<name>A0A4Q1KDC4_9SPHN</name>
<dbReference type="PANTHER" id="PTHR43268:SF3">
    <property type="entry name" value="RHODANESE-LIKE DOMAIN-CONTAINING PROTEIN 7-RELATED"/>
    <property type="match status" value="1"/>
</dbReference>
<evidence type="ECO:0000259" key="3">
    <source>
        <dbReference type="PROSITE" id="PS50206"/>
    </source>
</evidence>
<dbReference type="InterPro" id="IPR036873">
    <property type="entry name" value="Rhodanese-like_dom_sf"/>
</dbReference>
<dbReference type="AlphaFoldDB" id="A0A4Q1KDC4"/>
<dbReference type="InterPro" id="IPR001763">
    <property type="entry name" value="Rhodanese-like_dom"/>
</dbReference>
<dbReference type="GO" id="GO:0016740">
    <property type="term" value="F:transferase activity"/>
    <property type="evidence" value="ECO:0007669"/>
    <property type="project" value="UniProtKB-KW"/>
</dbReference>
<dbReference type="PANTHER" id="PTHR43268">
    <property type="entry name" value="THIOSULFATE SULFURTRANSFERASE/RHODANESE-LIKE DOMAIN-CONTAINING PROTEIN 2"/>
    <property type="match status" value="1"/>
</dbReference>
<dbReference type="Gene3D" id="3.30.70.100">
    <property type="match status" value="1"/>
</dbReference>